<dbReference type="PANTHER" id="PTHR47260:SF1">
    <property type="entry name" value="UPF0644 PROTEIN PB2B4.06"/>
    <property type="match status" value="1"/>
</dbReference>
<reference evidence="2 3" key="1">
    <citation type="journal article" date="2014" name="Genome Announc.">
        <title>Draft genome sequence of Sclerotinia borealis, a psychrophilic plant pathogenic fungus.</title>
        <authorList>
            <person name="Mardanov A.V."/>
            <person name="Beletsky A.V."/>
            <person name="Kadnikov V.V."/>
            <person name="Ignatov A.N."/>
            <person name="Ravin N.V."/>
        </authorList>
    </citation>
    <scope>NUCLEOTIDE SEQUENCE [LARGE SCALE GENOMIC DNA]</scope>
    <source>
        <strain evidence="3">F-4157</strain>
    </source>
</reference>
<dbReference type="InterPro" id="IPR052061">
    <property type="entry name" value="PTE-AB_protein"/>
</dbReference>
<comment type="caution">
    <text evidence="2">The sequence shown here is derived from an EMBL/GenBank/DDBJ whole genome shotgun (WGS) entry which is preliminary data.</text>
</comment>
<dbReference type="Gene3D" id="3.10.129.10">
    <property type="entry name" value="Hotdog Thioesterase"/>
    <property type="match status" value="1"/>
</dbReference>
<protein>
    <recommendedName>
        <fullName evidence="1">Thioesterase domain-containing protein</fullName>
    </recommendedName>
</protein>
<dbReference type="InterPro" id="IPR029069">
    <property type="entry name" value="HotDog_dom_sf"/>
</dbReference>
<dbReference type="Pfam" id="PF03061">
    <property type="entry name" value="4HBT"/>
    <property type="match status" value="1"/>
</dbReference>
<sequence length="210" mass="22985">MSIHNVQNGQVLPFSTMTFPKDLFPFASIPKETADHFSLTLWCKSILGDISLHPFSSESRILKEHTGDTFTAITLRSPETIPYVQLFYSPPTSSRPFGEVDALMSFGSHINGHIDTAHGGFIGVLLDDLIGCAAETARSKEKTTMTAYLNITYKKPIGTPAVVLGRSWVERQEGRKVFGKATIEDGEGVVLASGDALFIIVERVKLKGKL</sequence>
<evidence type="ECO:0000313" key="3">
    <source>
        <dbReference type="Proteomes" id="UP000019487"/>
    </source>
</evidence>
<proteinExistence type="predicted"/>
<gene>
    <name evidence="2" type="ORF">SBOR_3166</name>
</gene>
<dbReference type="Proteomes" id="UP000019487">
    <property type="component" value="Unassembled WGS sequence"/>
</dbReference>
<dbReference type="OrthoDB" id="506431at2759"/>
<dbReference type="InterPro" id="IPR006683">
    <property type="entry name" value="Thioestr_dom"/>
</dbReference>
<name>W9CP83_SCLBF</name>
<keyword evidence="3" id="KW-1185">Reference proteome</keyword>
<evidence type="ECO:0000313" key="2">
    <source>
        <dbReference type="EMBL" id="ESZ96434.1"/>
    </source>
</evidence>
<dbReference type="STRING" id="1432307.W9CP83"/>
<dbReference type="PANTHER" id="PTHR47260">
    <property type="entry name" value="UPF0644 PROTEIN PB2B4.06"/>
    <property type="match status" value="1"/>
</dbReference>
<feature type="domain" description="Thioesterase" evidence="1">
    <location>
        <begin position="116"/>
        <end position="191"/>
    </location>
</feature>
<accession>W9CP83</accession>
<evidence type="ECO:0000259" key="1">
    <source>
        <dbReference type="Pfam" id="PF03061"/>
    </source>
</evidence>
<dbReference type="EMBL" id="AYSA01000137">
    <property type="protein sequence ID" value="ESZ96434.1"/>
    <property type="molecule type" value="Genomic_DNA"/>
</dbReference>
<dbReference type="AlphaFoldDB" id="W9CP83"/>
<organism evidence="2 3">
    <name type="scientific">Sclerotinia borealis (strain F-4128)</name>
    <dbReference type="NCBI Taxonomy" id="1432307"/>
    <lineage>
        <taxon>Eukaryota</taxon>
        <taxon>Fungi</taxon>
        <taxon>Dikarya</taxon>
        <taxon>Ascomycota</taxon>
        <taxon>Pezizomycotina</taxon>
        <taxon>Leotiomycetes</taxon>
        <taxon>Helotiales</taxon>
        <taxon>Sclerotiniaceae</taxon>
        <taxon>Sclerotinia</taxon>
    </lineage>
</organism>
<dbReference type="CDD" id="cd03443">
    <property type="entry name" value="PaaI_thioesterase"/>
    <property type="match status" value="1"/>
</dbReference>
<dbReference type="HOGENOM" id="CLU_052827_4_1_1"/>
<dbReference type="SUPFAM" id="SSF54637">
    <property type="entry name" value="Thioesterase/thiol ester dehydrase-isomerase"/>
    <property type="match status" value="1"/>
</dbReference>